<keyword evidence="1" id="KW-0812">Transmembrane</keyword>
<organism evidence="2 3">
    <name type="scientific">Candidatus Wallbacteria bacterium HGW-Wallbacteria-1</name>
    <dbReference type="NCBI Taxonomy" id="2013854"/>
    <lineage>
        <taxon>Bacteria</taxon>
        <taxon>Candidatus Walliibacteriota</taxon>
    </lineage>
</organism>
<keyword evidence="1" id="KW-0472">Membrane</keyword>
<proteinExistence type="predicted"/>
<evidence type="ECO:0000256" key="1">
    <source>
        <dbReference type="SAM" id="Phobius"/>
    </source>
</evidence>
<name>A0A2N1PK21_9BACT</name>
<evidence type="ECO:0000313" key="3">
    <source>
        <dbReference type="Proteomes" id="UP000233256"/>
    </source>
</evidence>
<accession>A0A2N1PK21</accession>
<sequence>MDRTEIILQLMNQGADAAGIANAADFNQAPEERVTSSMCERLSFMNVLIFVLTFAAFAMSNPAFSQYDWTAILGSELSGTNRLVVRTGGNCCTDPKTGQILLDLSDITEISQFVGLINITESSLEMSCNCCGNPTFELYHGEELRAALSFHHTERLRWFQGKWPGDGLLSAQSSLSIIEWLANHNVKSPKIEREWINKQKIEREKEEKAWLDAMPSSIKPYWKFDNYQLVMNDSEKIYQALEKEYPQKSQRILALLKWYGSGSGTWNAFPAYESVANEILKGMEDSDIIKAASNAVLSENQLSESQKEGAARFLAPLSDRMKLPKELLNLIFQQYRKTQEKKKTTKP</sequence>
<protein>
    <submittedName>
        <fullName evidence="2">Uncharacterized protein</fullName>
    </submittedName>
</protein>
<feature type="transmembrane region" description="Helical" evidence="1">
    <location>
        <begin position="42"/>
        <end position="60"/>
    </location>
</feature>
<keyword evidence="1" id="KW-1133">Transmembrane helix</keyword>
<gene>
    <name evidence="2" type="ORF">CVV64_17655</name>
</gene>
<reference evidence="2 3" key="1">
    <citation type="journal article" date="2017" name="ISME J.">
        <title>Potential for microbial H2 and metal transformations associated with novel bacteria and archaea in deep terrestrial subsurface sediments.</title>
        <authorList>
            <person name="Hernsdorf A.W."/>
            <person name="Amano Y."/>
            <person name="Miyakawa K."/>
            <person name="Ise K."/>
            <person name="Suzuki Y."/>
            <person name="Anantharaman K."/>
            <person name="Probst A."/>
            <person name="Burstein D."/>
            <person name="Thomas B.C."/>
            <person name="Banfield J.F."/>
        </authorList>
    </citation>
    <scope>NUCLEOTIDE SEQUENCE [LARGE SCALE GENOMIC DNA]</scope>
    <source>
        <strain evidence="2">HGW-Wallbacteria-1</strain>
    </source>
</reference>
<dbReference type="EMBL" id="PGXC01000037">
    <property type="protein sequence ID" value="PKK88669.1"/>
    <property type="molecule type" value="Genomic_DNA"/>
</dbReference>
<dbReference type="AlphaFoldDB" id="A0A2N1PK21"/>
<dbReference type="Proteomes" id="UP000233256">
    <property type="component" value="Unassembled WGS sequence"/>
</dbReference>
<comment type="caution">
    <text evidence="2">The sequence shown here is derived from an EMBL/GenBank/DDBJ whole genome shotgun (WGS) entry which is preliminary data.</text>
</comment>
<evidence type="ECO:0000313" key="2">
    <source>
        <dbReference type="EMBL" id="PKK88669.1"/>
    </source>
</evidence>